<evidence type="ECO:0000313" key="2">
    <source>
        <dbReference type="EMBL" id="OGW98516.1"/>
    </source>
</evidence>
<keyword evidence="1" id="KW-0472">Membrane</keyword>
<evidence type="ECO:0008006" key="4">
    <source>
        <dbReference type="Google" id="ProtNLM"/>
    </source>
</evidence>
<accession>A0A1G1L030</accession>
<dbReference type="EMBL" id="MHFR01000032">
    <property type="protein sequence ID" value="OGW98516.1"/>
    <property type="molecule type" value="Genomic_DNA"/>
</dbReference>
<keyword evidence="1" id="KW-0812">Transmembrane</keyword>
<proteinExistence type="predicted"/>
<keyword evidence="1" id="KW-1133">Transmembrane helix</keyword>
<evidence type="ECO:0000313" key="3">
    <source>
        <dbReference type="Proteomes" id="UP000178187"/>
    </source>
</evidence>
<protein>
    <recommendedName>
        <fullName evidence="4">AsmA-like C-terminal domain-containing protein</fullName>
    </recommendedName>
</protein>
<organism evidence="2 3">
    <name type="scientific">Candidatus Danuiimicrobium aquiferis</name>
    <dbReference type="NCBI Taxonomy" id="1801832"/>
    <lineage>
        <taxon>Bacteria</taxon>
        <taxon>Pseudomonadati</taxon>
        <taxon>Candidatus Omnitrophota</taxon>
        <taxon>Candidatus Danuiimicrobium</taxon>
    </lineage>
</organism>
<reference evidence="2 3" key="1">
    <citation type="journal article" date="2016" name="Nat. Commun.">
        <title>Thousands of microbial genomes shed light on interconnected biogeochemical processes in an aquifer system.</title>
        <authorList>
            <person name="Anantharaman K."/>
            <person name="Brown C.T."/>
            <person name="Hug L.A."/>
            <person name="Sharon I."/>
            <person name="Castelle C.J."/>
            <person name="Probst A.J."/>
            <person name="Thomas B.C."/>
            <person name="Singh A."/>
            <person name="Wilkins M.J."/>
            <person name="Karaoz U."/>
            <person name="Brodie E.L."/>
            <person name="Williams K.H."/>
            <person name="Hubbard S.S."/>
            <person name="Banfield J.F."/>
        </authorList>
    </citation>
    <scope>NUCLEOTIDE SEQUENCE [LARGE SCALE GENOMIC DNA]</scope>
</reference>
<dbReference type="AlphaFoldDB" id="A0A1G1L030"/>
<name>A0A1G1L030_9BACT</name>
<sequence length="644" mass="72990">MRQRIKTAIIFCVGTAVICGLCFLFKYYLETSDLKIIVEKEISRFLSARVRIDQIRVGLFQHISLNDVKVDVIQKKFPILAGAKKIVFRYDLKSFFVRQFKIPKYVFLDSPLIALESFKKTGELFDLGSLSENRNFSPYFELKQGEIKLPWFVSDRKFYLNEINGKMTPVSDREFQVDLVSKLGGVAEGTAVIKGSLAPIERRLDVEVLIKDGKFSKESQLPIESLEGDLKIKEDVLQIEHLEFMFRGVLAKVEGRIEKLFSEKPLIDLTISFGQNEKESEVRIQLHLADENINGSVRLFNREYRFSGHFFVRSDGLYEVEMLVNDLYQSETRLNFKQGIFDLKLSNEPQRGDASFSIADLAGQFNFKIEHFKILGFDWVTQAIIYFAPDEKLWATGRHTFDVSLKTGYLIFQQHPMKDLEASAQVSREGIQNIRAIWGDASELEGVLNFEPKPVMDVRLQIGQIDLKQFGSFGTHPLSRSMTGTISGKVEARGPVKKPELKGSVMINHGVAGRLQYDRAEVHFQGELPYLGIEDSRVWVGKNSLILKGGLDFTLKNFVKGIQVESPEHLLIWKGLELGSEEEMMGTDKGEQIVRVGGGSNKGMAGGAKVEAEYQLNQSASIQMVAGQDKEKQEYLTLGPKMKF</sequence>
<dbReference type="Proteomes" id="UP000178187">
    <property type="component" value="Unassembled WGS sequence"/>
</dbReference>
<evidence type="ECO:0000256" key="1">
    <source>
        <dbReference type="SAM" id="Phobius"/>
    </source>
</evidence>
<feature type="transmembrane region" description="Helical" evidence="1">
    <location>
        <begin position="7"/>
        <end position="29"/>
    </location>
</feature>
<gene>
    <name evidence="2" type="ORF">A3G33_09025</name>
</gene>
<comment type="caution">
    <text evidence="2">The sequence shown here is derived from an EMBL/GenBank/DDBJ whole genome shotgun (WGS) entry which is preliminary data.</text>
</comment>